<gene>
    <name evidence="1" type="ORF">HINF_LOCUS23614</name>
    <name evidence="2" type="ORF">HINF_LOCUS36181</name>
</gene>
<keyword evidence="3" id="KW-1185">Reference proteome</keyword>
<name>A0AA86PBN4_9EUKA</name>
<dbReference type="EMBL" id="CAXDID020000132">
    <property type="protein sequence ID" value="CAL6035956.1"/>
    <property type="molecule type" value="Genomic_DNA"/>
</dbReference>
<sequence>MTQSLKTFTSMPSALSQDNNLILKAKKIKYGGQSIDITTDNHIQFNDILNENSVYINTKNNQSNIQIDINQLEGKTLNNFTIKNLRTNDIIISSNTDGDFDLEQTLDEMILNNKINVQNISILQNQVQSLNDLTTKQQQTILTLKNENYSQQQQIDYILSQLGGQNILTSDFKLWEIKQGFYIVKSQEGTDNNGWKANSTKVYYNESEWIKIYGNVNISVNETKTSKEYRIADGTLVNEIIYCHQLIFQTLCESTFDGMNTGSLQQQQYLVNSFIKEKIINDSTYSTEIKGYSKRSEVFFPEVDFSDDFVQLKRHVNEQIPIDIESKAQLVKDHVSNNYYSQTQINNKLEDITSNYNSKFGEHDYMFEDLYLQIGNKVNSSDVYSNTQINTLLSNKANSSDVYTKTQIDNLLTYKADAGIVSMFYSISECNNLFYTKTYINQYYPLLSNVYTKLETDNLLKLKLNSNTFYSLYNQNISDNTTMFTNIDNKINTKANITDMNTSNTYISTLQTQMTSVISVNTNQSDLITQIQNMFSAKDFNAMGQYSFTIGPITVKMGVIDVQGALNQRTVYYTKNFTNIVYCGFTSVIGTSNGGNGDDVGYIQFYIDKVIITADYANSGGNESNMYSWIVFGY</sequence>
<reference evidence="2 3" key="2">
    <citation type="submission" date="2024-07" db="EMBL/GenBank/DDBJ databases">
        <authorList>
            <person name="Akdeniz Z."/>
        </authorList>
    </citation>
    <scope>NUCLEOTIDE SEQUENCE [LARGE SCALE GENOMIC DNA]</scope>
</reference>
<protein>
    <submittedName>
        <fullName evidence="1 2">YadA-like protein</fullName>
    </submittedName>
</protein>
<proteinExistence type="predicted"/>
<evidence type="ECO:0000313" key="2">
    <source>
        <dbReference type="EMBL" id="CAL6035956.1"/>
    </source>
</evidence>
<reference evidence="1" key="1">
    <citation type="submission" date="2023-06" db="EMBL/GenBank/DDBJ databases">
        <authorList>
            <person name="Kurt Z."/>
        </authorList>
    </citation>
    <scope>NUCLEOTIDE SEQUENCE</scope>
</reference>
<organism evidence="1">
    <name type="scientific">Hexamita inflata</name>
    <dbReference type="NCBI Taxonomy" id="28002"/>
    <lineage>
        <taxon>Eukaryota</taxon>
        <taxon>Metamonada</taxon>
        <taxon>Diplomonadida</taxon>
        <taxon>Hexamitidae</taxon>
        <taxon>Hexamitinae</taxon>
        <taxon>Hexamita</taxon>
    </lineage>
</organism>
<accession>A0AA86PBN4</accession>
<comment type="caution">
    <text evidence="1">The sequence shown here is derived from an EMBL/GenBank/DDBJ whole genome shotgun (WGS) entry which is preliminary data.</text>
</comment>
<dbReference type="AlphaFoldDB" id="A0AA86PBN4"/>
<dbReference type="EMBL" id="CATOUU010000627">
    <property type="protein sequence ID" value="CAI9935969.1"/>
    <property type="molecule type" value="Genomic_DNA"/>
</dbReference>
<dbReference type="Proteomes" id="UP001642409">
    <property type="component" value="Unassembled WGS sequence"/>
</dbReference>
<evidence type="ECO:0000313" key="1">
    <source>
        <dbReference type="EMBL" id="CAI9935969.1"/>
    </source>
</evidence>
<evidence type="ECO:0000313" key="3">
    <source>
        <dbReference type="Proteomes" id="UP001642409"/>
    </source>
</evidence>